<reference evidence="3" key="2">
    <citation type="submission" date="2025-05" db="UniProtKB">
        <authorList>
            <consortium name="EnsemblMetazoa"/>
        </authorList>
    </citation>
    <scope>IDENTIFICATION</scope>
    <source>
        <strain evidence="3">Foshan</strain>
    </source>
</reference>
<dbReference type="RefSeq" id="XP_062703128.1">
    <property type="nucleotide sequence ID" value="XM_062847144.1"/>
</dbReference>
<feature type="chain" id="PRO_5047000767" description="Chloride channel CLIC-like protein 1" evidence="2">
    <location>
        <begin position="26"/>
        <end position="375"/>
    </location>
</feature>
<keyword evidence="1" id="KW-1133">Transmembrane helix</keyword>
<evidence type="ECO:0000313" key="4">
    <source>
        <dbReference type="Proteomes" id="UP000069940"/>
    </source>
</evidence>
<dbReference type="EnsemblMetazoa" id="AALFPA23_008682.R11767">
    <property type="protein sequence ID" value="AALFPA23_008682.P11767"/>
    <property type="gene ID" value="AALFPA23_008682"/>
</dbReference>
<evidence type="ECO:0000256" key="2">
    <source>
        <dbReference type="SAM" id="SignalP"/>
    </source>
</evidence>
<keyword evidence="1" id="KW-0812">Transmembrane</keyword>
<evidence type="ECO:0008006" key="5">
    <source>
        <dbReference type="Google" id="ProtNLM"/>
    </source>
</evidence>
<proteinExistence type="predicted"/>
<organism evidence="3 4">
    <name type="scientific">Aedes albopictus</name>
    <name type="common">Asian tiger mosquito</name>
    <name type="synonym">Stegomyia albopicta</name>
    <dbReference type="NCBI Taxonomy" id="7160"/>
    <lineage>
        <taxon>Eukaryota</taxon>
        <taxon>Metazoa</taxon>
        <taxon>Ecdysozoa</taxon>
        <taxon>Arthropoda</taxon>
        <taxon>Hexapoda</taxon>
        <taxon>Insecta</taxon>
        <taxon>Pterygota</taxon>
        <taxon>Neoptera</taxon>
        <taxon>Endopterygota</taxon>
        <taxon>Diptera</taxon>
        <taxon>Nematocera</taxon>
        <taxon>Culicoidea</taxon>
        <taxon>Culicidae</taxon>
        <taxon>Culicinae</taxon>
        <taxon>Aedini</taxon>
        <taxon>Aedes</taxon>
        <taxon>Stegomyia</taxon>
    </lineage>
</organism>
<evidence type="ECO:0000256" key="1">
    <source>
        <dbReference type="SAM" id="Phobius"/>
    </source>
</evidence>
<keyword evidence="1" id="KW-0472">Membrane</keyword>
<dbReference type="Proteomes" id="UP000069940">
    <property type="component" value="Unassembled WGS sequence"/>
</dbReference>
<keyword evidence="2" id="KW-0732">Signal</keyword>
<feature type="transmembrane region" description="Helical" evidence="1">
    <location>
        <begin position="328"/>
        <end position="351"/>
    </location>
</feature>
<feature type="transmembrane region" description="Helical" evidence="1">
    <location>
        <begin position="171"/>
        <end position="197"/>
    </location>
</feature>
<feature type="signal peptide" evidence="2">
    <location>
        <begin position="1"/>
        <end position="25"/>
    </location>
</feature>
<evidence type="ECO:0000313" key="3">
    <source>
        <dbReference type="EnsemblMetazoa" id="AALFPA23_008682.P11767"/>
    </source>
</evidence>
<name>A0ABM1YFG0_AEDAL</name>
<accession>A0ABM1YFG0</accession>
<keyword evidence="4" id="KW-1185">Reference proteome</keyword>
<feature type="transmembrane region" description="Helical" evidence="1">
    <location>
        <begin position="204"/>
        <end position="222"/>
    </location>
</feature>
<reference evidence="4" key="1">
    <citation type="journal article" date="2015" name="Proc. Natl. Acad. Sci. U.S.A.">
        <title>Genome sequence of the Asian Tiger mosquito, Aedes albopictus, reveals insights into its biology, genetics, and evolution.</title>
        <authorList>
            <person name="Chen X.G."/>
            <person name="Jiang X."/>
            <person name="Gu J."/>
            <person name="Xu M."/>
            <person name="Wu Y."/>
            <person name="Deng Y."/>
            <person name="Zhang C."/>
            <person name="Bonizzoni M."/>
            <person name="Dermauw W."/>
            <person name="Vontas J."/>
            <person name="Armbruster P."/>
            <person name="Huang X."/>
            <person name="Yang Y."/>
            <person name="Zhang H."/>
            <person name="He W."/>
            <person name="Peng H."/>
            <person name="Liu Y."/>
            <person name="Wu K."/>
            <person name="Chen J."/>
            <person name="Lirakis M."/>
            <person name="Topalis P."/>
            <person name="Van Leeuwen T."/>
            <person name="Hall A.B."/>
            <person name="Jiang X."/>
            <person name="Thorpe C."/>
            <person name="Mueller R.L."/>
            <person name="Sun C."/>
            <person name="Waterhouse R.M."/>
            <person name="Yan G."/>
            <person name="Tu Z.J."/>
            <person name="Fang X."/>
            <person name="James A.A."/>
        </authorList>
    </citation>
    <scope>NUCLEOTIDE SEQUENCE [LARGE SCALE GENOMIC DNA]</scope>
    <source>
        <strain evidence="4">Foshan</strain>
    </source>
</reference>
<dbReference type="GeneID" id="134285742"/>
<sequence length="375" mass="42142">MKETLAVIAMAAISIALFAANFASADPGDQTDDSGINPNWVTPGHYHHDNSTQEASCPPPVVEACKCPILPDCPVFDLVESGPSTQEDLQRTSMYYRKFVRRIFDKRRLQPDLSDESFMIRSIQFRLSKQQVEKLKEARTASETDNVVSEIVEQSGENVYYAMAEGSCDSLYSFIVATKLNTILLCVLVAILMIVAISKICNIWWFYVALLSILIIAYSMTYRDCNNRLEVESLVTAFKYDQKNPCLGLSSLFSSITNKISDRENNCKNYLQHLHGLERNICDPLEVTVEMFGRIPTKYFGNIVDEIISIINSAHQKFGWLGPLRITVVIPVFILGLVMICSKFSLIAIFINWIRNRLITPAIATATDQPVGLTK</sequence>
<protein>
    <recommendedName>
        <fullName evidence="5">Chloride channel CLIC-like protein 1</fullName>
    </recommendedName>
</protein>